<evidence type="ECO:0000313" key="3">
    <source>
        <dbReference type="Proteomes" id="UP000789342"/>
    </source>
</evidence>
<keyword evidence="1" id="KW-0732">Signal</keyword>
<reference evidence="2" key="1">
    <citation type="submission" date="2021-06" db="EMBL/GenBank/DDBJ databases">
        <authorList>
            <person name="Kallberg Y."/>
            <person name="Tangrot J."/>
            <person name="Rosling A."/>
        </authorList>
    </citation>
    <scope>NUCLEOTIDE SEQUENCE</scope>
    <source>
        <strain evidence="2">CL551</strain>
    </source>
</reference>
<feature type="chain" id="PRO_5040491181" evidence="1">
    <location>
        <begin position="26"/>
        <end position="129"/>
    </location>
</feature>
<dbReference type="EMBL" id="CAJVPV010013372">
    <property type="protein sequence ID" value="CAG8677191.1"/>
    <property type="molecule type" value="Genomic_DNA"/>
</dbReference>
<dbReference type="Proteomes" id="UP000789342">
    <property type="component" value="Unassembled WGS sequence"/>
</dbReference>
<name>A0A9N9HFS7_9GLOM</name>
<comment type="caution">
    <text evidence="2">The sequence shown here is derived from an EMBL/GenBank/DDBJ whole genome shotgun (WGS) entry which is preliminary data.</text>
</comment>
<feature type="signal peptide" evidence="1">
    <location>
        <begin position="1"/>
        <end position="25"/>
    </location>
</feature>
<proteinExistence type="predicted"/>
<gene>
    <name evidence="2" type="ORF">AMORRO_LOCUS11084</name>
</gene>
<organism evidence="2 3">
    <name type="scientific">Acaulospora morrowiae</name>
    <dbReference type="NCBI Taxonomy" id="94023"/>
    <lineage>
        <taxon>Eukaryota</taxon>
        <taxon>Fungi</taxon>
        <taxon>Fungi incertae sedis</taxon>
        <taxon>Mucoromycota</taxon>
        <taxon>Glomeromycotina</taxon>
        <taxon>Glomeromycetes</taxon>
        <taxon>Diversisporales</taxon>
        <taxon>Acaulosporaceae</taxon>
        <taxon>Acaulospora</taxon>
    </lineage>
</organism>
<keyword evidence="3" id="KW-1185">Reference proteome</keyword>
<evidence type="ECO:0000313" key="2">
    <source>
        <dbReference type="EMBL" id="CAG8677191.1"/>
    </source>
</evidence>
<accession>A0A9N9HFS7</accession>
<dbReference type="AlphaFoldDB" id="A0A9N9HFS7"/>
<protein>
    <submittedName>
        <fullName evidence="2">3668_t:CDS:1</fullName>
    </submittedName>
</protein>
<sequence>MKHSIVLLIQFTLLITLMLTSSSSADNSTITVHGPPPGPLKVGTATMFNWTFTGLNPNQPVYVQIFQSNCTTKAIEIYSNIRDSGLTYLYEVHYAFFIGSWPTGRRNIYFARVTSGGVYGDGQNFTITE</sequence>
<evidence type="ECO:0000256" key="1">
    <source>
        <dbReference type="SAM" id="SignalP"/>
    </source>
</evidence>